<dbReference type="EC" id="2.3.1.178" evidence="4 9"/>
<dbReference type="PROSITE" id="PS51186">
    <property type="entry name" value="GNAT"/>
    <property type="match status" value="1"/>
</dbReference>
<evidence type="ECO:0000256" key="8">
    <source>
        <dbReference type="ARBA" id="ARBA00048924"/>
    </source>
</evidence>
<dbReference type="PANTHER" id="PTHR43072">
    <property type="entry name" value="N-ACETYLTRANSFERASE"/>
    <property type="match status" value="1"/>
</dbReference>
<dbReference type="Gene3D" id="3.40.630.30">
    <property type="match status" value="1"/>
</dbReference>
<dbReference type="EMBL" id="BMMW01000001">
    <property type="protein sequence ID" value="GGK35768.1"/>
    <property type="molecule type" value="Genomic_DNA"/>
</dbReference>
<dbReference type="SUPFAM" id="SSF55729">
    <property type="entry name" value="Acyl-CoA N-acyltransferases (Nat)"/>
    <property type="match status" value="1"/>
</dbReference>
<dbReference type="InterPro" id="IPR012772">
    <property type="entry name" value="Ectoine_EctA"/>
</dbReference>
<dbReference type="GO" id="GO:0033816">
    <property type="term" value="F:diaminobutyrate acetyltransferase activity"/>
    <property type="evidence" value="ECO:0007669"/>
    <property type="project" value="UniProtKB-EC"/>
</dbReference>
<dbReference type="CDD" id="cd04301">
    <property type="entry name" value="NAT_SF"/>
    <property type="match status" value="1"/>
</dbReference>
<evidence type="ECO:0000313" key="11">
    <source>
        <dbReference type="EMBL" id="GGK35768.1"/>
    </source>
</evidence>
<comment type="catalytic activity">
    <reaction evidence="8 9">
        <text>L-2,4-diaminobutanoate + acetyl-CoA = (2S)-4-acetamido-2-aminobutanoate + CoA + H(+)</text>
        <dbReference type="Rhea" id="RHEA:16901"/>
        <dbReference type="ChEBI" id="CHEBI:15378"/>
        <dbReference type="ChEBI" id="CHEBI:57287"/>
        <dbReference type="ChEBI" id="CHEBI:57288"/>
        <dbReference type="ChEBI" id="CHEBI:58761"/>
        <dbReference type="ChEBI" id="CHEBI:58929"/>
        <dbReference type="EC" id="2.3.1.178"/>
    </reaction>
</comment>
<reference evidence="11" key="2">
    <citation type="submission" date="2020-09" db="EMBL/GenBank/DDBJ databases">
        <authorList>
            <person name="Sun Q."/>
            <person name="Zhou Y."/>
        </authorList>
    </citation>
    <scope>NUCLEOTIDE SEQUENCE</scope>
    <source>
        <strain evidence="11">CGMCC 4.7278</strain>
    </source>
</reference>
<keyword evidence="12" id="KW-1185">Reference proteome</keyword>
<accession>A0A917Q8G5</accession>
<name>A0A917Q8G5_9NOCA</name>
<evidence type="ECO:0000256" key="2">
    <source>
        <dbReference type="ARBA" id="ARBA00004978"/>
    </source>
</evidence>
<evidence type="ECO:0000259" key="10">
    <source>
        <dbReference type="PROSITE" id="PS51186"/>
    </source>
</evidence>
<evidence type="ECO:0000256" key="3">
    <source>
        <dbReference type="ARBA" id="ARBA00010712"/>
    </source>
</evidence>
<evidence type="ECO:0000256" key="9">
    <source>
        <dbReference type="RuleBase" id="RU365045"/>
    </source>
</evidence>
<evidence type="ECO:0000256" key="6">
    <source>
        <dbReference type="ARBA" id="ARBA00022679"/>
    </source>
</evidence>
<dbReference type="RefSeq" id="WP_188826995.1">
    <property type="nucleotide sequence ID" value="NZ_BMMW01000001.1"/>
</dbReference>
<dbReference type="AlphaFoldDB" id="A0A917Q8G5"/>
<evidence type="ECO:0000256" key="7">
    <source>
        <dbReference type="ARBA" id="ARBA00023315"/>
    </source>
</evidence>
<dbReference type="NCBIfam" id="TIGR02406">
    <property type="entry name" value="ectoine_EctA"/>
    <property type="match status" value="1"/>
</dbReference>
<proteinExistence type="inferred from homology"/>
<evidence type="ECO:0000256" key="4">
    <source>
        <dbReference type="ARBA" id="ARBA00012355"/>
    </source>
</evidence>
<comment type="similarity">
    <text evidence="3 9">Belongs to the acetyltransferase family. EctA subfamily.</text>
</comment>
<keyword evidence="7 9" id="KW-0012">Acyltransferase</keyword>
<sequence length="187" mass="20193">MPTQTMSLDPAAATAATASQPRLRLRAPRLGDGAHLWRIARDSQVLDLNSSYAYVLWCRDFAATCVVAEDRDGAVVGFVIGYVRPDAPDTLFVWQVAVDAAQRGRGVAADMLNALLDTVADAGITTLETTVAPSNTASRALFAAVARSRGAHLRIVDLFDATDFPDAHEAEQLHVIVPVRRHSQEEK</sequence>
<feature type="domain" description="N-acetyltransferase" evidence="10">
    <location>
        <begin position="23"/>
        <end position="171"/>
    </location>
</feature>
<dbReference type="Proteomes" id="UP000612956">
    <property type="component" value="Unassembled WGS sequence"/>
</dbReference>
<comment type="function">
    <text evidence="1 9">Catalyzes the acetylation of L-2,4-diaminobutyrate (DABA) to gamma-N-acetyl-alpha,gamma-diaminobutyric acid (ADABA) with acetyl coenzyme A.</text>
</comment>
<protein>
    <recommendedName>
        <fullName evidence="5 9">L-2,4-diaminobutyric acid acetyltransferase</fullName>
        <shortName evidence="9">DABA acetyltransferase</shortName>
        <ecNumber evidence="4 9">2.3.1.178</ecNumber>
    </recommendedName>
</protein>
<comment type="pathway">
    <text evidence="2 9">Amine and polyamine biosynthesis; ectoine biosynthesis; L-ectoine from L-aspartate 4-semialdehyde: step 2/3.</text>
</comment>
<evidence type="ECO:0000256" key="5">
    <source>
        <dbReference type="ARBA" id="ARBA00017935"/>
    </source>
</evidence>
<dbReference type="PANTHER" id="PTHR43072:SF60">
    <property type="entry name" value="L-2,4-DIAMINOBUTYRIC ACID ACETYLTRANSFERASE"/>
    <property type="match status" value="1"/>
</dbReference>
<dbReference type="InterPro" id="IPR016181">
    <property type="entry name" value="Acyl_CoA_acyltransferase"/>
</dbReference>
<evidence type="ECO:0000313" key="12">
    <source>
        <dbReference type="Proteomes" id="UP000612956"/>
    </source>
</evidence>
<dbReference type="GO" id="GO:0019491">
    <property type="term" value="P:ectoine biosynthetic process"/>
    <property type="evidence" value="ECO:0007669"/>
    <property type="project" value="InterPro"/>
</dbReference>
<keyword evidence="6 9" id="KW-0808">Transferase</keyword>
<evidence type="ECO:0000256" key="1">
    <source>
        <dbReference type="ARBA" id="ARBA00003741"/>
    </source>
</evidence>
<comment type="caution">
    <text evidence="11">The sequence shown here is derived from an EMBL/GenBank/DDBJ whole genome shotgun (WGS) entry which is preliminary data.</text>
</comment>
<dbReference type="InterPro" id="IPR000182">
    <property type="entry name" value="GNAT_dom"/>
</dbReference>
<dbReference type="Pfam" id="PF00583">
    <property type="entry name" value="Acetyltransf_1"/>
    <property type="match status" value="1"/>
</dbReference>
<gene>
    <name evidence="9 11" type="primary">ectA</name>
    <name evidence="11" type="ORF">GCM10011591_04300</name>
</gene>
<organism evidence="11 12">
    <name type="scientific">Nocardia camponoti</name>
    <dbReference type="NCBI Taxonomy" id="1616106"/>
    <lineage>
        <taxon>Bacteria</taxon>
        <taxon>Bacillati</taxon>
        <taxon>Actinomycetota</taxon>
        <taxon>Actinomycetes</taxon>
        <taxon>Mycobacteriales</taxon>
        <taxon>Nocardiaceae</taxon>
        <taxon>Nocardia</taxon>
    </lineage>
</organism>
<reference evidence="11" key="1">
    <citation type="journal article" date="2014" name="Int. J. Syst. Evol. Microbiol.">
        <title>Complete genome sequence of Corynebacterium casei LMG S-19264T (=DSM 44701T), isolated from a smear-ripened cheese.</title>
        <authorList>
            <consortium name="US DOE Joint Genome Institute (JGI-PGF)"/>
            <person name="Walter F."/>
            <person name="Albersmeier A."/>
            <person name="Kalinowski J."/>
            <person name="Ruckert C."/>
        </authorList>
    </citation>
    <scope>NUCLEOTIDE SEQUENCE</scope>
    <source>
        <strain evidence="11">CGMCC 4.7278</strain>
    </source>
</reference>